<organism evidence="1">
    <name type="scientific">Quercus suber</name>
    <name type="common">Cork oak</name>
    <dbReference type="NCBI Taxonomy" id="58331"/>
    <lineage>
        <taxon>Eukaryota</taxon>
        <taxon>Viridiplantae</taxon>
        <taxon>Streptophyta</taxon>
        <taxon>Embryophyta</taxon>
        <taxon>Tracheophyta</taxon>
        <taxon>Spermatophyta</taxon>
        <taxon>Magnoliopsida</taxon>
        <taxon>eudicotyledons</taxon>
        <taxon>Gunneridae</taxon>
        <taxon>Pentapetalae</taxon>
        <taxon>rosids</taxon>
        <taxon>fabids</taxon>
        <taxon>Fagales</taxon>
        <taxon>Fagaceae</taxon>
        <taxon>Quercus</taxon>
    </lineage>
</organism>
<protein>
    <submittedName>
        <fullName evidence="1">Uncharacterized protein</fullName>
    </submittedName>
</protein>
<comment type="caution">
    <text evidence="1">The sequence shown here is derived from an EMBL/GenBank/DDBJ whole genome shotgun (WGS) entry which is preliminary data.</text>
</comment>
<proteinExistence type="predicted"/>
<feature type="non-terminal residue" evidence="1">
    <location>
        <position position="1"/>
    </location>
</feature>
<accession>A0AAW0M1Q7</accession>
<reference evidence="1" key="3">
    <citation type="submission" date="2023-07" db="EMBL/GenBank/DDBJ databases">
        <title>An improved reference 1 genome and first organelle genomes of Quercus suber.</title>
        <authorList>
            <consortium name="Genosuber Consortium"/>
            <person name="Usie A."/>
            <person name="Serra O."/>
            <person name="Barros P."/>
        </authorList>
    </citation>
    <scope>NUCLEOTIDE SEQUENCE</scope>
    <source>
        <strain evidence="1">HL8</strain>
        <tissue evidence="1">Leaves</tissue>
    </source>
</reference>
<evidence type="ECO:0000313" key="1">
    <source>
        <dbReference type="EMBL" id="KAK7856798.1"/>
    </source>
</evidence>
<name>A0AAW0M1Q7_QUESU</name>
<reference evidence="1" key="1">
    <citation type="submission" date="2017-12" db="EMBL/GenBank/DDBJ databases">
        <authorList>
            <person name="Barbosa P."/>
            <person name="Usie A."/>
            <person name="Ramos A.M."/>
        </authorList>
    </citation>
    <scope>NUCLEOTIDE SEQUENCE</scope>
    <source>
        <strain evidence="1">HL8</strain>
        <tissue evidence="1">Leaves</tissue>
    </source>
</reference>
<sequence>RCILSLFPSSQNISARPYRRRYTNFLAAISATYCSGGMLRFSEGFLSFSEFHLFDYPNHHFN</sequence>
<reference evidence="1" key="2">
    <citation type="journal article" date="2018" name="Sci. Data">
        <title>The draft genome sequence of cork oak.</title>
        <authorList>
            <person name="Ramos A.M."/>
            <person name="Usie A."/>
            <person name="Barbosa P."/>
            <person name="Barros P.M."/>
            <person name="Capote T."/>
            <person name="Chaves I."/>
            <person name="Simoes F."/>
            <person name="Abreu I."/>
            <person name="Carrasquinho I."/>
            <person name="Faro C."/>
            <person name="Guimaraes J.B."/>
            <person name="Mendonca D."/>
            <person name="Nobrega F."/>
            <person name="Rodrigues L."/>
            <person name="Saibo N.J.M."/>
            <person name="Varela M.C."/>
            <person name="Egas C."/>
            <person name="Matos J."/>
            <person name="Miguel C.M."/>
            <person name="Oliveira M.M."/>
            <person name="Ricardo C.P."/>
            <person name="Goncalves S."/>
        </authorList>
    </citation>
    <scope>NUCLEOTIDE SEQUENCE [LARGE SCALE GENOMIC DNA]</scope>
    <source>
        <strain evidence="1">HL8</strain>
    </source>
</reference>
<dbReference type="AlphaFoldDB" id="A0AAW0M1Q7"/>
<dbReference type="EMBL" id="PKMF04000033">
    <property type="protein sequence ID" value="KAK7856798.1"/>
    <property type="molecule type" value="Genomic_DNA"/>
</dbReference>
<gene>
    <name evidence="1" type="ORF">CFP56_021564</name>
</gene>